<comment type="caution">
    <text evidence="1">The sequence shown here is derived from an EMBL/GenBank/DDBJ whole genome shotgun (WGS) entry which is preliminary data.</text>
</comment>
<organism evidence="1 2">
    <name type="scientific">Sphaerodactylus townsendi</name>
    <dbReference type="NCBI Taxonomy" id="933632"/>
    <lineage>
        <taxon>Eukaryota</taxon>
        <taxon>Metazoa</taxon>
        <taxon>Chordata</taxon>
        <taxon>Craniata</taxon>
        <taxon>Vertebrata</taxon>
        <taxon>Euteleostomi</taxon>
        <taxon>Lepidosauria</taxon>
        <taxon>Squamata</taxon>
        <taxon>Bifurcata</taxon>
        <taxon>Gekkota</taxon>
        <taxon>Sphaerodactylidae</taxon>
        <taxon>Sphaerodactylus</taxon>
    </lineage>
</organism>
<dbReference type="Proteomes" id="UP000827872">
    <property type="component" value="Linkage Group LG11"/>
</dbReference>
<evidence type="ECO:0000313" key="2">
    <source>
        <dbReference type="Proteomes" id="UP000827872"/>
    </source>
</evidence>
<accession>A0ACB8FUX2</accession>
<reference evidence="1" key="1">
    <citation type="submission" date="2021-08" db="EMBL/GenBank/DDBJ databases">
        <title>The first chromosome-level gecko genome reveals the dynamic sex chromosomes of Neotropical dwarf geckos (Sphaerodactylidae: Sphaerodactylus).</title>
        <authorList>
            <person name="Pinto B.J."/>
            <person name="Keating S.E."/>
            <person name="Gamble T."/>
        </authorList>
    </citation>
    <scope>NUCLEOTIDE SEQUENCE</scope>
    <source>
        <strain evidence="1">TG3544</strain>
    </source>
</reference>
<keyword evidence="2" id="KW-1185">Reference proteome</keyword>
<dbReference type="EMBL" id="CM037624">
    <property type="protein sequence ID" value="KAH8010759.1"/>
    <property type="molecule type" value="Genomic_DNA"/>
</dbReference>
<proteinExistence type="predicted"/>
<protein>
    <submittedName>
        <fullName evidence="1">Uncharacterized protein</fullName>
    </submittedName>
</protein>
<gene>
    <name evidence="1" type="ORF">K3G42_012589</name>
</gene>
<evidence type="ECO:0000313" key="1">
    <source>
        <dbReference type="EMBL" id="KAH8010759.1"/>
    </source>
</evidence>
<sequence>MVQKNKEDQTSFCLVPSTGVEAQTGQLLSAIGGCQNVDSGPANQSLLDQTNDVREQLTPNSEDPVVTKEQQNKWLVHKRRKGRICRKCVSVVLDKAIVNTNLKEEKTESCSKKAAHKMGRQQHCAASKSTLQKYCVSQVRQKRSSSSSCKKDIAPKKKRTCFLLEPELNISSSLETKKKSKENHQKTLVKSELKNLIERDGSSAIVVECQEAVEETKKCSVSEPEPLQKSWYLRKTIGSTQPEQESFRNEDKSLGKNCKFSLANLRLVKPQGKEQTLQQKCKRFSMELTQTKSCEDLQVLKQNHGCLLKSVVGKQKTEVSDIPYKKLTETDQNISEGCSLPKLLEQSEYLQKTKLGMCQKKKMSPRFQNGNKRFRHLEFQKISKRMKITEDLEKSAIQGVISNRELYNEYKPQRDPNATTDSSIITEELKYDETVALPSLDVPDFILKKHAQKHPDHLVTLPGNKQEIQSHFTPYDAIDFEMSAAIMGNDTLESKSLEPHTDFSSTVKDDSVVEIQVDERITNYGNNIAGYMQGGKPAPRRRTSSDITVAAVEEHTDKFDSSVAGSFPEESSVCNKDLATSLESDVELSALKDISNSLNIGYTKKPTESSVISSESYGDNWNNILSQNKDKLSTDVLKAYEDDALVIDVIQDDPDLFGSTDELEVTDSKEHVTDYCNIISSEGKLMLKSESSPLLRSNLLKFSPR</sequence>
<name>A0ACB8FUX2_9SAUR</name>